<feature type="signal peptide" evidence="1">
    <location>
        <begin position="1"/>
        <end position="23"/>
    </location>
</feature>
<reference evidence="2 3" key="1">
    <citation type="journal article" date="2024" name="Commun. Biol.">
        <title>Comparative genomic analysis of thermophilic fungi reveals convergent evolutionary adaptations and gene losses.</title>
        <authorList>
            <person name="Steindorff A.S."/>
            <person name="Aguilar-Pontes M.V."/>
            <person name="Robinson A.J."/>
            <person name="Andreopoulos B."/>
            <person name="LaButti K."/>
            <person name="Kuo A."/>
            <person name="Mondo S."/>
            <person name="Riley R."/>
            <person name="Otillar R."/>
            <person name="Haridas S."/>
            <person name="Lipzen A."/>
            <person name="Grimwood J."/>
            <person name="Schmutz J."/>
            <person name="Clum A."/>
            <person name="Reid I.D."/>
            <person name="Moisan M.C."/>
            <person name="Butler G."/>
            <person name="Nguyen T.T.M."/>
            <person name="Dewar K."/>
            <person name="Conant G."/>
            <person name="Drula E."/>
            <person name="Henrissat B."/>
            <person name="Hansel C."/>
            <person name="Singer S."/>
            <person name="Hutchinson M.I."/>
            <person name="de Vries R.P."/>
            <person name="Natvig D.O."/>
            <person name="Powell A.J."/>
            <person name="Tsang A."/>
            <person name="Grigoriev I.V."/>
        </authorList>
    </citation>
    <scope>NUCLEOTIDE SEQUENCE [LARGE SCALE GENOMIC DNA]</scope>
    <source>
        <strain evidence="2 3">ATCC 24622</strain>
    </source>
</reference>
<evidence type="ECO:0000313" key="3">
    <source>
        <dbReference type="Proteomes" id="UP001586593"/>
    </source>
</evidence>
<protein>
    <recommendedName>
        <fullName evidence="4">Apple domain-containing protein</fullName>
    </recommendedName>
</protein>
<keyword evidence="1" id="KW-0732">Signal</keyword>
<keyword evidence="3" id="KW-1185">Reference proteome</keyword>
<accession>A0ABR3Y413</accession>
<evidence type="ECO:0000256" key="1">
    <source>
        <dbReference type="SAM" id="SignalP"/>
    </source>
</evidence>
<proteinExistence type="predicted"/>
<organism evidence="2 3">
    <name type="scientific">Phialemonium thermophilum</name>
    <dbReference type="NCBI Taxonomy" id="223376"/>
    <lineage>
        <taxon>Eukaryota</taxon>
        <taxon>Fungi</taxon>
        <taxon>Dikarya</taxon>
        <taxon>Ascomycota</taxon>
        <taxon>Pezizomycotina</taxon>
        <taxon>Sordariomycetes</taxon>
        <taxon>Sordariomycetidae</taxon>
        <taxon>Cephalothecales</taxon>
        <taxon>Cephalothecaceae</taxon>
        <taxon>Phialemonium</taxon>
    </lineage>
</organism>
<evidence type="ECO:0008006" key="4">
    <source>
        <dbReference type="Google" id="ProtNLM"/>
    </source>
</evidence>
<sequence length="171" mass="17973">MFVADSVLHLLLWVAGTAPVTGSAIPTKVSTDRSIQPLTPPCVNGTPAAQAGNNSWPIDYAPVGLAGSDAGNYTVSQGWYNKHVISSTYVGVGPGNDQYAAFKCQYVCNAAANCASYFGKYVDDGNGDSHYECILFDDLLDASIFVLDSDTMPGGGYNRLCNATREGLGSD</sequence>
<comment type="caution">
    <text evidence="2">The sequence shown here is derived from an EMBL/GenBank/DDBJ whole genome shotgun (WGS) entry which is preliminary data.</text>
</comment>
<dbReference type="Proteomes" id="UP001586593">
    <property type="component" value="Unassembled WGS sequence"/>
</dbReference>
<feature type="chain" id="PRO_5046421254" description="Apple domain-containing protein" evidence="1">
    <location>
        <begin position="24"/>
        <end position="171"/>
    </location>
</feature>
<name>A0ABR3Y413_9PEZI</name>
<evidence type="ECO:0000313" key="2">
    <source>
        <dbReference type="EMBL" id="KAL1882675.1"/>
    </source>
</evidence>
<gene>
    <name evidence="2" type="ORF">VTK73DRAFT_1587</name>
</gene>
<dbReference type="EMBL" id="JAZHXJ010000014">
    <property type="protein sequence ID" value="KAL1882675.1"/>
    <property type="molecule type" value="Genomic_DNA"/>
</dbReference>